<evidence type="ECO:0000256" key="2">
    <source>
        <dbReference type="SAM" id="MobiDB-lite"/>
    </source>
</evidence>
<comment type="similarity">
    <text evidence="1">Belongs to the bactofilin family.</text>
</comment>
<organism evidence="3 4">
    <name type="scientific">Thauera phenylacetica B4P</name>
    <dbReference type="NCBI Taxonomy" id="1234382"/>
    <lineage>
        <taxon>Bacteria</taxon>
        <taxon>Pseudomonadati</taxon>
        <taxon>Pseudomonadota</taxon>
        <taxon>Betaproteobacteria</taxon>
        <taxon>Rhodocyclales</taxon>
        <taxon>Zoogloeaceae</taxon>
        <taxon>Thauera</taxon>
    </lineage>
</organism>
<dbReference type="PANTHER" id="PTHR35024">
    <property type="entry name" value="HYPOTHETICAL CYTOSOLIC PROTEIN"/>
    <property type="match status" value="1"/>
</dbReference>
<protein>
    <recommendedName>
        <fullName evidence="5">Polymer-forming cytoskeletal protein</fullName>
    </recommendedName>
</protein>
<name>N6ZSY1_9RHOO</name>
<comment type="caution">
    <text evidence="3">The sequence shown here is derived from an EMBL/GenBank/DDBJ whole genome shotgun (WGS) entry which is preliminary data.</text>
</comment>
<evidence type="ECO:0008006" key="5">
    <source>
        <dbReference type="Google" id="ProtNLM"/>
    </source>
</evidence>
<dbReference type="AlphaFoldDB" id="N6ZSY1"/>
<dbReference type="InterPro" id="IPR007607">
    <property type="entry name" value="BacA/B"/>
</dbReference>
<reference evidence="3 4" key="1">
    <citation type="submission" date="2012-09" db="EMBL/GenBank/DDBJ databases">
        <title>Draft Genome Sequences of 6 Strains from Genus Thauera.</title>
        <authorList>
            <person name="Liu B."/>
            <person name="Shapleigh J.P."/>
            <person name="Frostegard A.H."/>
        </authorList>
    </citation>
    <scope>NUCLEOTIDE SEQUENCE [LARGE SCALE GENOMIC DNA]</scope>
    <source>
        <strain evidence="3 4">B4P</strain>
    </source>
</reference>
<evidence type="ECO:0000313" key="3">
    <source>
        <dbReference type="EMBL" id="ENO95249.1"/>
    </source>
</evidence>
<accession>N6ZSY1</accession>
<dbReference type="PANTHER" id="PTHR35024:SF4">
    <property type="entry name" value="POLYMER-FORMING CYTOSKELETAL PROTEIN"/>
    <property type="match status" value="1"/>
</dbReference>
<proteinExistence type="inferred from homology"/>
<dbReference type="Proteomes" id="UP000013047">
    <property type="component" value="Unassembled WGS sequence"/>
</dbReference>
<sequence length="227" mass="23584">MTMQAKRAEFGLDSDARVAAAAIAAVEPRDERPAPAAASLGTLHGADRPAKPAPAPSPPTPANEALAYGCLVVGKDVHVAGSLTIPGSVRVEGRIDGKIDAGEVVVLGGGTIIGEIYCAQATLHGTVRGEIHCTERLTITANAVVEGELHYYRDIAVASGAHSLNCTLTFREDPAPLHNMAPALDKLAPIFDKSPPVDGTGERDLARELLPSQSSLMSRLFGSGKTH</sequence>
<dbReference type="EMBL" id="AMXF01000248">
    <property type="protein sequence ID" value="ENO95249.1"/>
    <property type="molecule type" value="Genomic_DNA"/>
</dbReference>
<evidence type="ECO:0000313" key="4">
    <source>
        <dbReference type="Proteomes" id="UP000013047"/>
    </source>
</evidence>
<feature type="region of interest" description="Disordered" evidence="2">
    <location>
        <begin position="28"/>
        <end position="60"/>
    </location>
</feature>
<feature type="compositionally biased region" description="Pro residues" evidence="2">
    <location>
        <begin position="51"/>
        <end position="60"/>
    </location>
</feature>
<gene>
    <name evidence="3" type="ORF">C667_19960</name>
</gene>
<evidence type="ECO:0000256" key="1">
    <source>
        <dbReference type="ARBA" id="ARBA00044755"/>
    </source>
</evidence>
<keyword evidence="4" id="KW-1185">Reference proteome</keyword>
<dbReference type="Pfam" id="PF04519">
    <property type="entry name" value="Bactofilin"/>
    <property type="match status" value="1"/>
</dbReference>